<feature type="transmembrane region" description="Helical" evidence="11">
    <location>
        <begin position="470"/>
        <end position="492"/>
    </location>
</feature>
<feature type="region of interest" description="Disordered" evidence="10">
    <location>
        <begin position="83"/>
        <end position="114"/>
    </location>
</feature>
<comment type="caution">
    <text evidence="13">The sequence shown here is derived from an EMBL/GenBank/DDBJ whole genome shotgun (WGS) entry which is preliminary data.</text>
</comment>
<dbReference type="RefSeq" id="WP_069969116.1">
    <property type="nucleotide sequence ID" value="NZ_CM124774.1"/>
</dbReference>
<reference evidence="13" key="1">
    <citation type="submission" date="2016-09" db="EMBL/GenBank/DDBJ databases">
        <title>Draft genome of thermotolerant cyanobacterium Desertifilum sp. strain IPPAS B-1220.</title>
        <authorList>
            <person name="Sinetova M.A."/>
            <person name="Bolakhan K."/>
            <person name="Zayadan B.K."/>
            <person name="Mironov K.S."/>
            <person name="Ustinova V."/>
            <person name="Kupriyanova E.V."/>
            <person name="Sidorov R.A."/>
            <person name="Skrypnik A.N."/>
            <person name="Gogoleva N.E."/>
            <person name="Gogolev Y.V."/>
            <person name="Los D.A."/>
        </authorList>
    </citation>
    <scope>NUCLEOTIDE SEQUENCE [LARGE SCALE GENOMIC DNA]</scope>
    <source>
        <strain evidence="13">IPPAS B-1220</strain>
    </source>
</reference>
<dbReference type="InterPro" id="IPR044838">
    <property type="entry name" value="EGY1-like"/>
</dbReference>
<sequence>MISLLLILGLITYFIVQRSVAGITRTPVWLLWLVMMGPALIWTAWTLRYGQNTPPPPLLVLVPIIICPFIYWWLIQLGRRGMPQQPPQQPTEQVTSATLPSKDAPESKLRPLSRDEETQLQGCFPWSVYYLQDIEYRPQVVICKGQLRTNSTNAYETIKKNIEGQFGDRFLVVFQEGPNGKPFFTLFPNPQAKAKAKGKPERLTRPLLALALLAATLLTTTLVGAVAIVQVSEDALENDPSLLLSGLAYALPLLIILGIHELGHYLTARFYRIRATLPYFIPVPFFLGTFGAFIQIRSPVPNRKALFDVGIAGPVSGLVATIPFLLWGLSQSEIVPLTDEASILNFNALDPKSSFVIALLSKLVLGSSLTATSALHLHPVAVAGCLGLVVTALNLMPVGQLDGGHIVHAMYGQRTAAVVGQVARFLVLILAFVQRAFLFWAVILLLMPIYDEPALNDVSELDNRRDLSGLLVLFLLLAIILPAPPIVAQLLYR</sequence>
<gene>
    <name evidence="13" type="ORF">BH720_20675</name>
</gene>
<dbReference type="PANTHER" id="PTHR31412">
    <property type="entry name" value="ZINC METALLOPROTEASE EGY1"/>
    <property type="match status" value="1"/>
</dbReference>
<evidence type="ECO:0000313" key="13">
    <source>
        <dbReference type="EMBL" id="OEJ73259.1"/>
    </source>
</evidence>
<keyword evidence="6" id="KW-0378">Hydrolase</keyword>
<feature type="transmembrane region" description="Helical" evidence="11">
    <location>
        <begin position="241"/>
        <end position="259"/>
    </location>
</feature>
<feature type="transmembrane region" description="Helical" evidence="11">
    <location>
        <begin position="279"/>
        <end position="297"/>
    </location>
</feature>
<evidence type="ECO:0000259" key="12">
    <source>
        <dbReference type="Pfam" id="PF02163"/>
    </source>
</evidence>
<feature type="domain" description="Peptidase M50" evidence="12">
    <location>
        <begin position="249"/>
        <end position="419"/>
    </location>
</feature>
<comment type="similarity">
    <text evidence="3">Belongs to the peptidase M50B family.</text>
</comment>
<evidence type="ECO:0000256" key="7">
    <source>
        <dbReference type="ARBA" id="ARBA00022946"/>
    </source>
</evidence>
<name>A0A1E5QF27_9CYAN</name>
<dbReference type="GO" id="GO:0016020">
    <property type="term" value="C:membrane"/>
    <property type="evidence" value="ECO:0007669"/>
    <property type="project" value="UniProtKB-SubCell"/>
</dbReference>
<dbReference type="Pfam" id="PF02163">
    <property type="entry name" value="Peptidase_M50"/>
    <property type="match status" value="1"/>
</dbReference>
<comment type="subcellular location">
    <subcellularLocation>
        <location evidence="2">Membrane</location>
        <topology evidence="2">Multi-pass membrane protein</topology>
    </subcellularLocation>
</comment>
<dbReference type="OrthoDB" id="494312at2"/>
<dbReference type="PANTHER" id="PTHR31412:SF0">
    <property type="entry name" value="ZINC METALLOPROTEASE EGY1, CHLOROPLASTIC-RELATED"/>
    <property type="match status" value="1"/>
</dbReference>
<dbReference type="CDD" id="cd06160">
    <property type="entry name" value="S2P-M50_like_2"/>
    <property type="match status" value="1"/>
</dbReference>
<feature type="transmembrane region" description="Helical" evidence="11">
    <location>
        <begin position="309"/>
        <end position="329"/>
    </location>
</feature>
<evidence type="ECO:0000256" key="10">
    <source>
        <dbReference type="SAM" id="MobiDB-lite"/>
    </source>
</evidence>
<comment type="cofactor">
    <cofactor evidence="1">
        <name>Zn(2+)</name>
        <dbReference type="ChEBI" id="CHEBI:29105"/>
    </cofactor>
</comment>
<evidence type="ECO:0000256" key="5">
    <source>
        <dbReference type="ARBA" id="ARBA00022692"/>
    </source>
</evidence>
<accession>A0A1E5QF27</accession>
<evidence type="ECO:0000256" key="1">
    <source>
        <dbReference type="ARBA" id="ARBA00001947"/>
    </source>
</evidence>
<protein>
    <submittedName>
        <fullName evidence="13">Peptidase M50</fullName>
    </submittedName>
</protein>
<keyword evidence="9 11" id="KW-0472">Membrane</keyword>
<evidence type="ECO:0000256" key="3">
    <source>
        <dbReference type="ARBA" id="ARBA00007931"/>
    </source>
</evidence>
<keyword evidence="5 11" id="KW-0812">Transmembrane</keyword>
<feature type="transmembrane region" description="Helical" evidence="11">
    <location>
        <begin position="58"/>
        <end position="75"/>
    </location>
</feature>
<feature type="transmembrane region" description="Helical" evidence="11">
    <location>
        <begin position="355"/>
        <end position="375"/>
    </location>
</feature>
<keyword evidence="7" id="KW-0809">Transit peptide</keyword>
<evidence type="ECO:0000256" key="6">
    <source>
        <dbReference type="ARBA" id="ARBA00022801"/>
    </source>
</evidence>
<evidence type="ECO:0000256" key="11">
    <source>
        <dbReference type="SAM" id="Phobius"/>
    </source>
</evidence>
<dbReference type="AlphaFoldDB" id="A0A1E5QF27"/>
<dbReference type="GO" id="GO:0008233">
    <property type="term" value="F:peptidase activity"/>
    <property type="evidence" value="ECO:0007669"/>
    <property type="project" value="UniProtKB-KW"/>
</dbReference>
<proteinExistence type="inferred from homology"/>
<feature type="compositionally biased region" description="Basic and acidic residues" evidence="10">
    <location>
        <begin position="103"/>
        <end position="114"/>
    </location>
</feature>
<organism evidence="13">
    <name type="scientific">Desertifilum tharense IPPAS B-1220</name>
    <dbReference type="NCBI Taxonomy" id="1781255"/>
    <lineage>
        <taxon>Bacteria</taxon>
        <taxon>Bacillati</taxon>
        <taxon>Cyanobacteriota</taxon>
        <taxon>Cyanophyceae</taxon>
        <taxon>Desertifilales</taxon>
        <taxon>Desertifilaceae</taxon>
        <taxon>Desertifilum</taxon>
    </lineage>
</organism>
<evidence type="ECO:0000256" key="8">
    <source>
        <dbReference type="ARBA" id="ARBA00022989"/>
    </source>
</evidence>
<evidence type="ECO:0000256" key="9">
    <source>
        <dbReference type="ARBA" id="ARBA00023136"/>
    </source>
</evidence>
<keyword evidence="4" id="KW-0645">Protease</keyword>
<dbReference type="STRING" id="1781255.BH720_20675"/>
<feature type="transmembrane region" description="Helical" evidence="11">
    <location>
        <begin position="422"/>
        <end position="450"/>
    </location>
</feature>
<evidence type="ECO:0000256" key="2">
    <source>
        <dbReference type="ARBA" id="ARBA00004141"/>
    </source>
</evidence>
<keyword evidence="8 11" id="KW-1133">Transmembrane helix</keyword>
<dbReference type="InterPro" id="IPR008915">
    <property type="entry name" value="Peptidase_M50"/>
</dbReference>
<evidence type="ECO:0000256" key="4">
    <source>
        <dbReference type="ARBA" id="ARBA00022670"/>
    </source>
</evidence>
<feature type="transmembrane region" description="Helical" evidence="11">
    <location>
        <begin position="207"/>
        <end position="229"/>
    </location>
</feature>
<feature type="transmembrane region" description="Helical" evidence="11">
    <location>
        <begin position="381"/>
        <end position="401"/>
    </location>
</feature>
<dbReference type="EMBL" id="MJGC01000095">
    <property type="protein sequence ID" value="OEJ73259.1"/>
    <property type="molecule type" value="Genomic_DNA"/>
</dbReference>
<dbReference type="GO" id="GO:0006508">
    <property type="term" value="P:proteolysis"/>
    <property type="evidence" value="ECO:0007669"/>
    <property type="project" value="UniProtKB-KW"/>
</dbReference>